<organism evidence="2 3">
    <name type="scientific">Immundisolibacter cernigliae</name>
    <dbReference type="NCBI Taxonomy" id="1810504"/>
    <lineage>
        <taxon>Bacteria</taxon>
        <taxon>Pseudomonadati</taxon>
        <taxon>Pseudomonadota</taxon>
        <taxon>Gammaproteobacteria</taxon>
        <taxon>Immundisolibacterales</taxon>
        <taxon>Immundisolibacteraceae</taxon>
        <taxon>Immundisolibacter</taxon>
    </lineage>
</organism>
<dbReference type="Proteomes" id="UP000092952">
    <property type="component" value="Chromosome"/>
</dbReference>
<dbReference type="SUPFAM" id="SSF51658">
    <property type="entry name" value="Xylose isomerase-like"/>
    <property type="match status" value="1"/>
</dbReference>
<dbReference type="AlphaFoldDB" id="A0A1B1YVL1"/>
<dbReference type="NCBIfam" id="NF003818">
    <property type="entry name" value="PRK05409.1"/>
    <property type="match status" value="1"/>
</dbReference>
<dbReference type="PANTHER" id="PTHR42194:SF1">
    <property type="entry name" value="UPF0276 PROTEIN HI_1600"/>
    <property type="match status" value="1"/>
</dbReference>
<evidence type="ECO:0000313" key="2">
    <source>
        <dbReference type="EMBL" id="ANX04806.1"/>
    </source>
</evidence>
<name>A0A1B1YVL1_9GAMM</name>
<dbReference type="RefSeq" id="WP_068805755.1">
    <property type="nucleotide sequence ID" value="NZ_CP014671.1"/>
</dbReference>
<evidence type="ECO:0000256" key="1">
    <source>
        <dbReference type="HAMAP-Rule" id="MF_00697"/>
    </source>
</evidence>
<comment type="similarity">
    <text evidence="1">Belongs to the UPF0276 family.</text>
</comment>
<dbReference type="HAMAP" id="MF_00697">
    <property type="entry name" value="UPF0276"/>
    <property type="match status" value="1"/>
</dbReference>
<gene>
    <name evidence="2" type="ORF">PG2T_11935</name>
</gene>
<dbReference type="OrthoDB" id="9763101at2"/>
<dbReference type="Pfam" id="PF05114">
    <property type="entry name" value="MbnB_TglH_ChrH"/>
    <property type="match status" value="1"/>
</dbReference>
<dbReference type="InterPro" id="IPR036237">
    <property type="entry name" value="Xyl_isomerase-like_sf"/>
</dbReference>
<sequence length="299" mass="32667">MTAPSLQARCRPAAPACPSQPLAGLGLKPRHFHDILERRPALRFFEIHAENYFGAGGPFHHYLGRIAEHYPLSVHGVGLSIGGADLDPAHLDRLARLLARYQPAWVSEHLAWSRDGAVCLNDLLPVVYDTAALARVCEHVERVQERLGRRMLLENPATYLESRASSLPEAAFIGEVVRRTGCGLLLDVNNLYVSCVNHHRDPLSELAALPLHAVGEIHLAGHAEAVDGARDPLLIDNHGAPVAQAVWALYAQAIERVGPMPTLIERDNDIPALAVLLAEARQAERILQDARRNAQALPA</sequence>
<dbReference type="Gene3D" id="3.20.20.150">
    <property type="entry name" value="Divalent-metal-dependent TIM barrel enzymes"/>
    <property type="match status" value="1"/>
</dbReference>
<accession>A0A1B1YVL1</accession>
<reference evidence="3" key="1">
    <citation type="submission" date="2016-03" db="EMBL/GenBank/DDBJ databases">
        <title>Complete genome sequence of Solimmundus cernigliae, representing a novel lineage of polycyclic aromatic hydrocarbon degraders within the Gammaproteobacteria.</title>
        <authorList>
            <person name="Singleton D.R."/>
            <person name="Dickey A.N."/>
            <person name="Scholl E.H."/>
            <person name="Wright F.A."/>
            <person name="Aitken M.D."/>
        </authorList>
    </citation>
    <scope>NUCLEOTIDE SEQUENCE [LARGE SCALE GENOMIC DNA]</scope>
    <source>
        <strain evidence="3">TR3.2</strain>
    </source>
</reference>
<dbReference type="InParanoid" id="A0A1B1YVL1"/>
<dbReference type="EMBL" id="CP014671">
    <property type="protein sequence ID" value="ANX04806.1"/>
    <property type="molecule type" value="Genomic_DNA"/>
</dbReference>
<protein>
    <recommendedName>
        <fullName evidence="1">UPF0276 protein PG2T_11935</fullName>
    </recommendedName>
</protein>
<dbReference type="KEGG" id="gbi:PG2T_11935"/>
<keyword evidence="3" id="KW-1185">Reference proteome</keyword>
<proteinExistence type="inferred from homology"/>
<evidence type="ECO:0000313" key="3">
    <source>
        <dbReference type="Proteomes" id="UP000092952"/>
    </source>
</evidence>
<dbReference type="PANTHER" id="PTHR42194">
    <property type="entry name" value="UPF0276 PROTEIN HI_1600"/>
    <property type="match status" value="1"/>
</dbReference>
<dbReference type="STRING" id="1810504.PG2T_11935"/>
<dbReference type="InterPro" id="IPR007801">
    <property type="entry name" value="MbnB/TglH/ChrH"/>
</dbReference>